<dbReference type="PATRIC" id="fig|1439726.3.peg.599"/>
<name>A0A1E3H6V3_9HYPH</name>
<dbReference type="OrthoDB" id="7571760at2"/>
<organism evidence="1 2">
    <name type="scientific">Methylobrevis pamukkalensis</name>
    <dbReference type="NCBI Taxonomy" id="1439726"/>
    <lineage>
        <taxon>Bacteria</taxon>
        <taxon>Pseudomonadati</taxon>
        <taxon>Pseudomonadota</taxon>
        <taxon>Alphaproteobacteria</taxon>
        <taxon>Hyphomicrobiales</taxon>
        <taxon>Pleomorphomonadaceae</taxon>
        <taxon>Methylobrevis</taxon>
    </lineage>
</organism>
<dbReference type="AlphaFoldDB" id="A0A1E3H6V3"/>
<accession>A0A1E3H6V3</accession>
<reference evidence="1 2" key="1">
    <citation type="submission" date="2016-07" db="EMBL/GenBank/DDBJ databases">
        <title>Draft Genome Sequence of Methylobrevis pamukkalensis PK2.</title>
        <authorList>
            <person name="Vasilenko O.V."/>
            <person name="Doronina N.V."/>
            <person name="Shmareva M.N."/>
            <person name="Tarlachkov S.V."/>
            <person name="Mustakhimov I."/>
            <person name="Trotsenko Y.A."/>
        </authorList>
    </citation>
    <scope>NUCLEOTIDE SEQUENCE [LARGE SCALE GENOMIC DNA]</scope>
    <source>
        <strain evidence="1 2">PK2</strain>
    </source>
</reference>
<dbReference type="SUPFAM" id="SSF160419">
    <property type="entry name" value="YdfO-like"/>
    <property type="match status" value="1"/>
</dbReference>
<dbReference type="EMBL" id="MCRJ01000008">
    <property type="protein sequence ID" value="ODN72052.1"/>
    <property type="molecule type" value="Genomic_DNA"/>
</dbReference>
<dbReference type="InterPro" id="IPR036696">
    <property type="entry name" value="YdfO-like_sf"/>
</dbReference>
<evidence type="ECO:0000313" key="2">
    <source>
        <dbReference type="Proteomes" id="UP000094622"/>
    </source>
</evidence>
<comment type="caution">
    <text evidence="1">The sequence shown here is derived from an EMBL/GenBank/DDBJ whole genome shotgun (WGS) entry which is preliminary data.</text>
</comment>
<dbReference type="Proteomes" id="UP000094622">
    <property type="component" value="Unassembled WGS sequence"/>
</dbReference>
<evidence type="ECO:0008006" key="3">
    <source>
        <dbReference type="Google" id="ProtNLM"/>
    </source>
</evidence>
<sequence>MEMSSIAVAEGCLAGAHDGTMSFPQVVGALAGAGFESYAVDFRRNTTIWYRPDGESLLRDTPLTPGDVAAAFDAAGVAAAVRAAQAGGPDYSYQGFCDSVRACGCAGYLVSFPGRRVVYHGRTAETHVEHFPS</sequence>
<dbReference type="RefSeq" id="WP_069305718.1">
    <property type="nucleotide sequence ID" value="NZ_MCRJ01000008.1"/>
</dbReference>
<proteinExistence type="predicted"/>
<gene>
    <name evidence="1" type="ORF">A6302_00567</name>
</gene>
<protein>
    <recommendedName>
        <fullName evidence="3">DUF1398 domain-containing protein</fullName>
    </recommendedName>
</protein>
<evidence type="ECO:0000313" key="1">
    <source>
        <dbReference type="EMBL" id="ODN72052.1"/>
    </source>
</evidence>
<keyword evidence="2" id="KW-1185">Reference proteome</keyword>